<dbReference type="Proteomes" id="UP001500363">
    <property type="component" value="Unassembled WGS sequence"/>
</dbReference>
<evidence type="ECO:0000256" key="1">
    <source>
        <dbReference type="ARBA" id="ARBA00004613"/>
    </source>
</evidence>
<feature type="compositionally biased region" description="Polar residues" evidence="9">
    <location>
        <begin position="593"/>
        <end position="614"/>
    </location>
</feature>
<name>A0ABP4LAQ1_9ACTN</name>
<evidence type="ECO:0000256" key="7">
    <source>
        <dbReference type="ARBA" id="ARBA00022807"/>
    </source>
</evidence>
<feature type="region of interest" description="Disordered" evidence="9">
    <location>
        <begin position="207"/>
        <end position="238"/>
    </location>
</feature>
<keyword evidence="7" id="KW-0788">Thiol protease</keyword>
<keyword evidence="5" id="KW-0732">Signal</keyword>
<dbReference type="PANTHER" id="PTHR37467:SF1">
    <property type="entry name" value="EXPORTED CALCIUM-BINDING GLYCOPROTEIN"/>
    <property type="match status" value="1"/>
</dbReference>
<reference evidence="12" key="1">
    <citation type="journal article" date="2019" name="Int. J. Syst. Evol. Microbiol.">
        <title>The Global Catalogue of Microorganisms (GCM) 10K type strain sequencing project: providing services to taxonomists for standard genome sequencing and annotation.</title>
        <authorList>
            <consortium name="The Broad Institute Genomics Platform"/>
            <consortium name="The Broad Institute Genome Sequencing Center for Infectious Disease"/>
            <person name="Wu L."/>
            <person name="Ma J."/>
        </authorList>
    </citation>
    <scope>NUCLEOTIDE SEQUENCE [LARGE SCALE GENOMIC DNA]</scope>
    <source>
        <strain evidence="12">JCM 14303</strain>
    </source>
</reference>
<comment type="similarity">
    <text evidence="2">Belongs to the peptidase C40 family.</text>
</comment>
<evidence type="ECO:0000256" key="6">
    <source>
        <dbReference type="ARBA" id="ARBA00022801"/>
    </source>
</evidence>
<evidence type="ECO:0000256" key="3">
    <source>
        <dbReference type="ARBA" id="ARBA00022525"/>
    </source>
</evidence>
<dbReference type="InterPro" id="IPR043992">
    <property type="entry name" value="SLT_3"/>
</dbReference>
<dbReference type="InterPro" id="IPR053180">
    <property type="entry name" value="Ca-binding_acidic-repeat"/>
</dbReference>
<evidence type="ECO:0000256" key="5">
    <source>
        <dbReference type="ARBA" id="ARBA00022729"/>
    </source>
</evidence>
<dbReference type="SUPFAM" id="SSF53955">
    <property type="entry name" value="Lysozyme-like"/>
    <property type="match status" value="1"/>
</dbReference>
<dbReference type="InterPro" id="IPR059100">
    <property type="entry name" value="TSP3_bac"/>
</dbReference>
<dbReference type="Pfam" id="PF00877">
    <property type="entry name" value="NLPC_P60"/>
    <property type="match status" value="1"/>
</dbReference>
<dbReference type="SUPFAM" id="SSF103647">
    <property type="entry name" value="TSP type-3 repeat"/>
    <property type="match status" value="2"/>
</dbReference>
<dbReference type="Pfam" id="PF18884">
    <property type="entry name" value="TSP3_bac"/>
    <property type="match status" value="9"/>
</dbReference>
<feature type="compositionally biased region" description="Gly residues" evidence="9">
    <location>
        <begin position="630"/>
        <end position="659"/>
    </location>
</feature>
<evidence type="ECO:0000256" key="9">
    <source>
        <dbReference type="SAM" id="MobiDB-lite"/>
    </source>
</evidence>
<dbReference type="InterPro" id="IPR038765">
    <property type="entry name" value="Papain-like_cys_pep_sf"/>
</dbReference>
<dbReference type="PROSITE" id="PS51935">
    <property type="entry name" value="NLPC_P60"/>
    <property type="match status" value="1"/>
</dbReference>
<feature type="region of interest" description="Disordered" evidence="9">
    <location>
        <begin position="566"/>
        <end position="666"/>
    </location>
</feature>
<evidence type="ECO:0000259" key="10">
    <source>
        <dbReference type="PROSITE" id="PS51935"/>
    </source>
</evidence>
<sequence>MPTLSIAEIYQAALSAGFTPHQATTWTAIALAESGGRTGALNDQGEHSMGLWQINVAADGSRGTKYGDLNDPLANAKAAYAISRHGTDMRPWTTTHSSNKGTAADYRTYLDKVEAVTGVQGDGRGVGGYRSQLLEPLPGANDAAPQQLQPAVSYDKIDTGQTVGMQQDTDHDGLTDAFERAAGTGLKLADTDQDGLGDGYEIAVSHSNPTLADGDRDGLSDSTEATLGSDPLKWDSDNDGLSDQIEITYGSDPTHADSGDGVIPRPATPAVQQPVVQQQPAMTRQAVVPAQTMQSPADSTKVGRFVEVAQAQEGDQYVFGIRAKLSDPDPEKFDCSELTKWAAYQAGVEIPDGAMYQYLDLKQKDALIPVDQALHTKGALLFYFSNEPTPGGGRPSKAHVAISLGDGRTIEAKGTKYGVGEFTAHNRFNYAGVIPGLDSSAAPPAAAGPDVVPVAAAPAGNYDQIDLGTPMAAPPDTDHDGLTDAFEKLAGTSPASADTDKDGLPDAFEAIKSHTDPLTADTDRDGVSDPFEISAGTDPGKIPGVAGVGGQGQFAEVIRNGVVDSDKDGLTDTYETKAGLNPRSMDTDADGLSDSSEVSLGTNPTLLDSDNDGISDSIEAQFGSDPLKSGLGGDLGTGAGPEGQDLGIGGIDGADGLGGTPDVAPH</sequence>
<evidence type="ECO:0000256" key="2">
    <source>
        <dbReference type="ARBA" id="ARBA00007074"/>
    </source>
</evidence>
<proteinExistence type="inferred from homology"/>
<gene>
    <name evidence="11" type="ORF">GCM10009741_20220</name>
</gene>
<keyword evidence="4" id="KW-0645">Protease</keyword>
<organism evidence="11 12">
    <name type="scientific">Kribbella lupini</name>
    <dbReference type="NCBI Taxonomy" id="291602"/>
    <lineage>
        <taxon>Bacteria</taxon>
        <taxon>Bacillati</taxon>
        <taxon>Actinomycetota</taxon>
        <taxon>Actinomycetes</taxon>
        <taxon>Propionibacteriales</taxon>
        <taxon>Kribbellaceae</taxon>
        <taxon>Kribbella</taxon>
    </lineage>
</organism>
<keyword evidence="12" id="KW-1185">Reference proteome</keyword>
<comment type="caution">
    <text evidence="11">The sequence shown here is derived from an EMBL/GenBank/DDBJ whole genome shotgun (WGS) entry which is preliminary data.</text>
</comment>
<evidence type="ECO:0000256" key="8">
    <source>
        <dbReference type="ARBA" id="ARBA00022837"/>
    </source>
</evidence>
<keyword evidence="3" id="KW-0964">Secreted</keyword>
<evidence type="ECO:0000313" key="12">
    <source>
        <dbReference type="Proteomes" id="UP001500363"/>
    </source>
</evidence>
<dbReference type="InterPro" id="IPR028974">
    <property type="entry name" value="TSP_type-3_rpt"/>
</dbReference>
<dbReference type="RefSeq" id="WP_344172329.1">
    <property type="nucleotide sequence ID" value="NZ_BAAANC010000001.1"/>
</dbReference>
<dbReference type="SUPFAM" id="SSF54001">
    <property type="entry name" value="Cysteine proteinases"/>
    <property type="match status" value="1"/>
</dbReference>
<dbReference type="EMBL" id="BAAANC010000001">
    <property type="protein sequence ID" value="GAA1519782.1"/>
    <property type="molecule type" value="Genomic_DNA"/>
</dbReference>
<dbReference type="PANTHER" id="PTHR37467">
    <property type="entry name" value="EXPORTED CALCIUM-BINDING GLYCOPROTEIN-RELATED"/>
    <property type="match status" value="1"/>
</dbReference>
<evidence type="ECO:0000313" key="11">
    <source>
        <dbReference type="EMBL" id="GAA1519782.1"/>
    </source>
</evidence>
<feature type="domain" description="NlpC/P60" evidence="10">
    <location>
        <begin position="299"/>
        <end position="441"/>
    </location>
</feature>
<dbReference type="Gene3D" id="3.90.1720.10">
    <property type="entry name" value="endopeptidase domain like (from Nostoc punctiforme)"/>
    <property type="match status" value="1"/>
</dbReference>
<dbReference type="Gene3D" id="4.10.1080.10">
    <property type="entry name" value="TSP type-3 repeat"/>
    <property type="match status" value="3"/>
</dbReference>
<protein>
    <recommendedName>
        <fullName evidence="10">NlpC/P60 domain-containing protein</fullName>
    </recommendedName>
</protein>
<dbReference type="InterPro" id="IPR023346">
    <property type="entry name" value="Lysozyme-like_dom_sf"/>
</dbReference>
<dbReference type="InterPro" id="IPR000064">
    <property type="entry name" value="NLP_P60_dom"/>
</dbReference>
<accession>A0ABP4LAQ1</accession>
<keyword evidence="6" id="KW-0378">Hydrolase</keyword>
<evidence type="ECO:0000256" key="4">
    <source>
        <dbReference type="ARBA" id="ARBA00022670"/>
    </source>
</evidence>
<keyword evidence="8" id="KW-0106">Calcium</keyword>
<dbReference type="Pfam" id="PF18896">
    <property type="entry name" value="SLT_3"/>
    <property type="match status" value="1"/>
</dbReference>
<comment type="subcellular location">
    <subcellularLocation>
        <location evidence="1">Secreted</location>
    </subcellularLocation>
</comment>